<sequence length="415" mass="46462">MAPANLSEKLFKPKFKYPETSTLVHRVNNHSSPEIHSALEGQTDPCWYRTINRLMWLWRGIDPLEVEEVLSRIAASTAEHTDPQLLDTVVGYRSGNWVYEWSNQAMVWQKKAQEQEDAEKASEYWLKAANFYSVAGYPHLKGDILAEQSETLAYKAFEQAAQHSPYRLKEFTLPVEGTKPIGGFIHLPNIGQAPFPAVLVCGGLDALQSDYHRLFHSYLAPLGIAMITIDMPSVGFSSHCKLTQDTSVLHQQVLTQLDKIPWVDGTRVALFGARFGGNVAVRLAYLEPRKIRAVACLGPIVHQLLTDAECQQRIPDMYMDVLASRIGMNSASDAALKVELNRYSLKTQGLLGRRTPTPMLSGYWEQDPFSPKEESRLIAASSADGKVITIPSTPLYANFDRALKDICQWISLKLS</sequence>
<dbReference type="EC" id="3.1.1.1" evidence="3"/>
<dbReference type="Gene3D" id="3.40.50.1820">
    <property type="entry name" value="alpha/beta hydrolase"/>
    <property type="match status" value="1"/>
</dbReference>
<protein>
    <recommendedName>
        <fullName evidence="3">Esterase FrsA</fullName>
        <ecNumber evidence="3">3.1.1.1</ecNumber>
    </recommendedName>
</protein>
<accession>A0A848MMP2</accession>
<dbReference type="Pfam" id="PF06500">
    <property type="entry name" value="FrsA-like"/>
    <property type="match status" value="1"/>
</dbReference>
<dbReference type="PANTHER" id="PTHR22946:SF4">
    <property type="entry name" value="ESTERASE FRSA"/>
    <property type="match status" value="1"/>
</dbReference>
<dbReference type="InterPro" id="IPR029058">
    <property type="entry name" value="AB_hydrolase_fold"/>
</dbReference>
<evidence type="ECO:0000313" key="5">
    <source>
        <dbReference type="Proteomes" id="UP000585363"/>
    </source>
</evidence>
<comment type="catalytic activity">
    <reaction evidence="3">
        <text>a carboxylic ester + H2O = an alcohol + a carboxylate + H(+)</text>
        <dbReference type="Rhea" id="RHEA:21164"/>
        <dbReference type="ChEBI" id="CHEBI:15377"/>
        <dbReference type="ChEBI" id="CHEBI:15378"/>
        <dbReference type="ChEBI" id="CHEBI:29067"/>
        <dbReference type="ChEBI" id="CHEBI:30879"/>
        <dbReference type="ChEBI" id="CHEBI:33308"/>
        <dbReference type="EC" id="3.1.1.1"/>
    </reaction>
</comment>
<dbReference type="HAMAP" id="MF_01063">
    <property type="entry name" value="FrsA"/>
    <property type="match status" value="1"/>
</dbReference>
<reference evidence="4 5" key="1">
    <citation type="submission" date="2020-01" db="EMBL/GenBank/DDBJ databases">
        <authorList>
            <person name="Lee S.D."/>
        </authorList>
    </citation>
    <scope>NUCLEOTIDE SEQUENCE [LARGE SCALE GENOMIC DNA]</scope>
    <source>
        <strain evidence="4 5">SAP-1</strain>
    </source>
</reference>
<dbReference type="InterPro" id="IPR050261">
    <property type="entry name" value="FrsA_esterase"/>
</dbReference>
<keyword evidence="5" id="KW-1185">Reference proteome</keyword>
<proteinExistence type="inferred from homology"/>
<dbReference type="GO" id="GO:0106435">
    <property type="term" value="F:carboxylesterase activity"/>
    <property type="evidence" value="ECO:0007669"/>
    <property type="project" value="UniProtKB-EC"/>
</dbReference>
<dbReference type="AlphaFoldDB" id="A0A848MMP2"/>
<reference evidence="4 5" key="2">
    <citation type="submission" date="2020-06" db="EMBL/GenBank/DDBJ databases">
        <title>Polyphasic characterization of a Rahnella strain isolated from tree sap.</title>
        <authorList>
            <person name="Kim I.S."/>
        </authorList>
    </citation>
    <scope>NUCLEOTIDE SEQUENCE [LARGE SCALE GENOMIC DNA]</scope>
    <source>
        <strain evidence="4 5">SAP-1</strain>
    </source>
</reference>
<dbReference type="PANTHER" id="PTHR22946">
    <property type="entry name" value="DIENELACTONE HYDROLASE DOMAIN-CONTAINING PROTEIN-RELATED"/>
    <property type="match status" value="1"/>
</dbReference>
<gene>
    <name evidence="3 4" type="primary">frsA</name>
    <name evidence="4" type="ORF">GW590_19350</name>
</gene>
<keyword evidence="2 3" id="KW-0378">Hydrolase</keyword>
<evidence type="ECO:0000256" key="2">
    <source>
        <dbReference type="ARBA" id="ARBA00022801"/>
    </source>
</evidence>
<evidence type="ECO:0000256" key="1">
    <source>
        <dbReference type="ARBA" id="ARBA00022487"/>
    </source>
</evidence>
<dbReference type="NCBIfam" id="NF003460">
    <property type="entry name" value="PRK05077.1"/>
    <property type="match status" value="1"/>
</dbReference>
<evidence type="ECO:0000256" key="3">
    <source>
        <dbReference type="HAMAP-Rule" id="MF_01063"/>
    </source>
</evidence>
<dbReference type="Proteomes" id="UP000585363">
    <property type="component" value="Unassembled WGS sequence"/>
</dbReference>
<dbReference type="InterPro" id="IPR043423">
    <property type="entry name" value="FrsA"/>
</dbReference>
<name>A0A848MMP2_9GAMM</name>
<comment type="similarity">
    <text evidence="3">Belongs to the FrsA family.</text>
</comment>
<dbReference type="InterPro" id="IPR010520">
    <property type="entry name" value="FrsA-like"/>
</dbReference>
<dbReference type="RefSeq" id="WP_169404717.1">
    <property type="nucleotide sequence ID" value="NZ_JAADJU010000011.1"/>
</dbReference>
<organism evidence="4 5">
    <name type="scientific">Rouxiella aceris</name>
    <dbReference type="NCBI Taxonomy" id="2703884"/>
    <lineage>
        <taxon>Bacteria</taxon>
        <taxon>Pseudomonadati</taxon>
        <taxon>Pseudomonadota</taxon>
        <taxon>Gammaproteobacteria</taxon>
        <taxon>Enterobacterales</taxon>
        <taxon>Yersiniaceae</taxon>
        <taxon>Rouxiella</taxon>
    </lineage>
</organism>
<comment type="caution">
    <text evidence="4">The sequence shown here is derived from an EMBL/GenBank/DDBJ whole genome shotgun (WGS) entry which is preliminary data.</text>
</comment>
<evidence type="ECO:0000313" key="4">
    <source>
        <dbReference type="EMBL" id="NMP29015.1"/>
    </source>
</evidence>
<dbReference type="SUPFAM" id="SSF53474">
    <property type="entry name" value="alpha/beta-Hydrolases"/>
    <property type="match status" value="1"/>
</dbReference>
<dbReference type="EMBL" id="JAADJU010000011">
    <property type="protein sequence ID" value="NMP29015.1"/>
    <property type="molecule type" value="Genomic_DNA"/>
</dbReference>
<comment type="function">
    <text evidence="3">Catalyzes the hydrolysis of esters.</text>
</comment>
<keyword evidence="1 3" id="KW-0719">Serine esterase</keyword>